<dbReference type="InterPro" id="IPR011712">
    <property type="entry name" value="Sig_transdc_His_kin_sub3_dim/P"/>
</dbReference>
<dbReference type="PANTHER" id="PTHR24421:SF10">
    <property type="entry name" value="NITRATE_NITRITE SENSOR PROTEIN NARQ"/>
    <property type="match status" value="1"/>
</dbReference>
<evidence type="ECO:0000256" key="8">
    <source>
        <dbReference type="ARBA" id="ARBA00023012"/>
    </source>
</evidence>
<dbReference type="SMART" id="SM00387">
    <property type="entry name" value="HATPase_c"/>
    <property type="match status" value="1"/>
</dbReference>
<gene>
    <name evidence="11" type="ORF">HF577_09790</name>
</gene>
<evidence type="ECO:0000256" key="4">
    <source>
        <dbReference type="ARBA" id="ARBA00022679"/>
    </source>
</evidence>
<name>A0ABX1RC53_9PSEU</name>
<feature type="transmembrane region" description="Helical" evidence="9">
    <location>
        <begin position="12"/>
        <end position="31"/>
    </location>
</feature>
<dbReference type="Pfam" id="PF07730">
    <property type="entry name" value="HisKA_3"/>
    <property type="match status" value="1"/>
</dbReference>
<dbReference type="Pfam" id="PF02518">
    <property type="entry name" value="HATPase_c"/>
    <property type="match status" value="1"/>
</dbReference>
<evidence type="ECO:0000259" key="10">
    <source>
        <dbReference type="SMART" id="SM00387"/>
    </source>
</evidence>
<evidence type="ECO:0000313" key="11">
    <source>
        <dbReference type="EMBL" id="NMH77376.1"/>
    </source>
</evidence>
<comment type="catalytic activity">
    <reaction evidence="1">
        <text>ATP + protein L-histidine = ADP + protein N-phospho-L-histidine.</text>
        <dbReference type="EC" id="2.7.13.3"/>
    </reaction>
</comment>
<evidence type="ECO:0000256" key="1">
    <source>
        <dbReference type="ARBA" id="ARBA00000085"/>
    </source>
</evidence>
<dbReference type="Gene3D" id="1.20.5.1930">
    <property type="match status" value="1"/>
</dbReference>
<protein>
    <recommendedName>
        <fullName evidence="2">histidine kinase</fullName>
        <ecNumber evidence="2">2.7.13.3</ecNumber>
    </recommendedName>
</protein>
<evidence type="ECO:0000256" key="6">
    <source>
        <dbReference type="ARBA" id="ARBA00022777"/>
    </source>
</evidence>
<evidence type="ECO:0000256" key="9">
    <source>
        <dbReference type="SAM" id="Phobius"/>
    </source>
</evidence>
<dbReference type="SUPFAM" id="SSF55874">
    <property type="entry name" value="ATPase domain of HSP90 chaperone/DNA topoisomerase II/histidine kinase"/>
    <property type="match status" value="1"/>
</dbReference>
<dbReference type="CDD" id="cd16917">
    <property type="entry name" value="HATPase_UhpB-NarQ-NarX-like"/>
    <property type="match status" value="1"/>
</dbReference>
<evidence type="ECO:0000256" key="7">
    <source>
        <dbReference type="ARBA" id="ARBA00022840"/>
    </source>
</evidence>
<dbReference type="InterPro" id="IPR003594">
    <property type="entry name" value="HATPase_dom"/>
</dbReference>
<keyword evidence="7" id="KW-0067">ATP-binding</keyword>
<dbReference type="InterPro" id="IPR036890">
    <property type="entry name" value="HATPase_C_sf"/>
</dbReference>
<evidence type="ECO:0000256" key="3">
    <source>
        <dbReference type="ARBA" id="ARBA00022553"/>
    </source>
</evidence>
<evidence type="ECO:0000256" key="5">
    <source>
        <dbReference type="ARBA" id="ARBA00022741"/>
    </source>
</evidence>
<dbReference type="PANTHER" id="PTHR24421">
    <property type="entry name" value="NITRATE/NITRITE SENSOR PROTEIN NARX-RELATED"/>
    <property type="match status" value="1"/>
</dbReference>
<feature type="transmembrane region" description="Helical" evidence="9">
    <location>
        <begin position="94"/>
        <end position="113"/>
    </location>
</feature>
<keyword evidence="9" id="KW-0472">Membrane</keyword>
<dbReference type="RefSeq" id="WP_169395446.1">
    <property type="nucleotide sequence ID" value="NZ_BAAAJH010000007.1"/>
</dbReference>
<evidence type="ECO:0000256" key="2">
    <source>
        <dbReference type="ARBA" id="ARBA00012438"/>
    </source>
</evidence>
<keyword evidence="9" id="KW-1133">Transmembrane helix</keyword>
<dbReference type="Proteomes" id="UP001296706">
    <property type="component" value="Unassembled WGS sequence"/>
</dbReference>
<keyword evidence="3" id="KW-0597">Phosphoprotein</keyword>
<accession>A0ABX1RC53</accession>
<reference evidence="11 12" key="1">
    <citation type="submission" date="2020-04" db="EMBL/GenBank/DDBJ databases">
        <authorList>
            <person name="Klaysubun C."/>
            <person name="Duangmal K."/>
            <person name="Lipun K."/>
        </authorList>
    </citation>
    <scope>NUCLEOTIDE SEQUENCE [LARGE SCALE GENOMIC DNA]</scope>
    <source>
        <strain evidence="11 12">JCM 11839</strain>
    </source>
</reference>
<keyword evidence="4" id="KW-0808">Transferase</keyword>
<evidence type="ECO:0000313" key="12">
    <source>
        <dbReference type="Proteomes" id="UP001296706"/>
    </source>
</evidence>
<feature type="transmembrane region" description="Helical" evidence="9">
    <location>
        <begin position="61"/>
        <end position="88"/>
    </location>
</feature>
<dbReference type="EMBL" id="JAAXKY010000023">
    <property type="protein sequence ID" value="NMH77376.1"/>
    <property type="molecule type" value="Genomic_DNA"/>
</dbReference>
<sequence length="392" mass="40846">MIRPLRWVRRHVDLVVELAAYAVWLLADAVISHTTGNYLPVVAGIAVAGIVLLRRRPGADAVLVAVFAVGSSLTISVLTLTPAVGLLGRPNGPYFLSFAELLALAVAVVTVLRRCRLRPALLLTAAAAVAIVGSPVIRFAQDDARGLALPCALGWGGAVAVGLVLREVETRRRAALADVRAAERMELARELHDVVAHHVTGIVVAAQAAAVVARTSPDDVDRALAAIETAGTDALAAMRRMVGVLRGQDGTEATRTPGAELREVHTLVRRFDPDARLVRLATAPGLEHAVLPAGIAATGYRVVQEALTNVRRHAPDATAVEVDVRMREEALVVSVRNDGVSAGGAGPRAGSSGFGLAGMAERVGALDGTLTAGPTGPGEWTVSVRLPLRGAR</sequence>
<dbReference type="Gene3D" id="3.30.565.10">
    <property type="entry name" value="Histidine kinase-like ATPase, C-terminal domain"/>
    <property type="match status" value="1"/>
</dbReference>
<feature type="transmembrane region" description="Helical" evidence="9">
    <location>
        <begin position="37"/>
        <end position="54"/>
    </location>
</feature>
<feature type="transmembrane region" description="Helical" evidence="9">
    <location>
        <begin position="147"/>
        <end position="165"/>
    </location>
</feature>
<dbReference type="EC" id="2.7.13.3" evidence="2"/>
<keyword evidence="8" id="KW-0902">Two-component regulatory system</keyword>
<keyword evidence="9" id="KW-0812">Transmembrane</keyword>
<comment type="caution">
    <text evidence="11">The sequence shown here is derived from an EMBL/GenBank/DDBJ whole genome shotgun (WGS) entry which is preliminary data.</text>
</comment>
<feature type="domain" description="Histidine kinase/HSP90-like ATPase" evidence="10">
    <location>
        <begin position="294"/>
        <end position="390"/>
    </location>
</feature>
<proteinExistence type="predicted"/>
<keyword evidence="5" id="KW-0547">Nucleotide-binding</keyword>
<dbReference type="GO" id="GO:0016301">
    <property type="term" value="F:kinase activity"/>
    <property type="evidence" value="ECO:0007669"/>
    <property type="project" value="UniProtKB-KW"/>
</dbReference>
<feature type="transmembrane region" description="Helical" evidence="9">
    <location>
        <begin position="120"/>
        <end position="141"/>
    </location>
</feature>
<keyword evidence="12" id="KW-1185">Reference proteome</keyword>
<organism evidence="11 12">
    <name type="scientific">Pseudonocardia xinjiangensis</name>
    <dbReference type="NCBI Taxonomy" id="75289"/>
    <lineage>
        <taxon>Bacteria</taxon>
        <taxon>Bacillati</taxon>
        <taxon>Actinomycetota</taxon>
        <taxon>Actinomycetes</taxon>
        <taxon>Pseudonocardiales</taxon>
        <taxon>Pseudonocardiaceae</taxon>
        <taxon>Pseudonocardia</taxon>
    </lineage>
</organism>
<dbReference type="InterPro" id="IPR050482">
    <property type="entry name" value="Sensor_HK_TwoCompSys"/>
</dbReference>
<keyword evidence="6 11" id="KW-0418">Kinase</keyword>